<organism evidence="2 3">
    <name type="scientific">Austropuccinia psidii MF-1</name>
    <dbReference type="NCBI Taxonomy" id="1389203"/>
    <lineage>
        <taxon>Eukaryota</taxon>
        <taxon>Fungi</taxon>
        <taxon>Dikarya</taxon>
        <taxon>Basidiomycota</taxon>
        <taxon>Pucciniomycotina</taxon>
        <taxon>Pucciniomycetes</taxon>
        <taxon>Pucciniales</taxon>
        <taxon>Sphaerophragmiaceae</taxon>
        <taxon>Austropuccinia</taxon>
    </lineage>
</organism>
<feature type="compositionally biased region" description="Acidic residues" evidence="1">
    <location>
        <begin position="101"/>
        <end position="148"/>
    </location>
</feature>
<protein>
    <submittedName>
        <fullName evidence="2">Uncharacterized protein</fullName>
    </submittedName>
</protein>
<feature type="region of interest" description="Disordered" evidence="1">
    <location>
        <begin position="1"/>
        <end position="35"/>
    </location>
</feature>
<proteinExistence type="predicted"/>
<comment type="caution">
    <text evidence="2">The sequence shown here is derived from an EMBL/GenBank/DDBJ whole genome shotgun (WGS) entry which is preliminary data.</text>
</comment>
<feature type="region of interest" description="Disordered" evidence="1">
    <location>
        <begin position="65"/>
        <end position="169"/>
    </location>
</feature>
<feature type="compositionally biased region" description="Acidic residues" evidence="1">
    <location>
        <begin position="156"/>
        <end position="169"/>
    </location>
</feature>
<evidence type="ECO:0000313" key="3">
    <source>
        <dbReference type="Proteomes" id="UP000765509"/>
    </source>
</evidence>
<reference evidence="2" key="1">
    <citation type="submission" date="2021-03" db="EMBL/GenBank/DDBJ databases">
        <title>Draft genome sequence of rust myrtle Austropuccinia psidii MF-1, a brazilian biotype.</title>
        <authorList>
            <person name="Quecine M.C."/>
            <person name="Pachon D.M.R."/>
            <person name="Bonatelli M.L."/>
            <person name="Correr F.H."/>
            <person name="Franceschini L.M."/>
            <person name="Leite T.F."/>
            <person name="Margarido G.R.A."/>
            <person name="Almeida C.A."/>
            <person name="Ferrarezi J.A."/>
            <person name="Labate C.A."/>
        </authorList>
    </citation>
    <scope>NUCLEOTIDE SEQUENCE</scope>
    <source>
        <strain evidence="2">MF-1</strain>
    </source>
</reference>
<accession>A0A9Q3FWA3</accession>
<gene>
    <name evidence="2" type="ORF">O181_084442</name>
</gene>
<keyword evidence="3" id="KW-1185">Reference proteome</keyword>
<dbReference type="EMBL" id="AVOT02049552">
    <property type="protein sequence ID" value="MBW0544727.1"/>
    <property type="molecule type" value="Genomic_DNA"/>
</dbReference>
<sequence length="220" mass="25647">MEATPPRVKRPATPPSFSSPLSNYPFGSPSERSKKRCLNDRIETDDVHMNEGFAQRAPFQVCSQSHTFRVRPNGTLKIVKHRRPLDHRPGDLKFAVPVEQNAEDDDEDDDEDDEDEEDEDEEDNEEENDEENEEDNEDDHNDEFEDEYYQSGEVGENYDDEDVEYEDEDEDAEYVLDEEFYQNEGYEDDNEYSWVLTYYETNTDDCGLAQSSLSGDTDDE</sequence>
<name>A0A9Q3FWA3_9BASI</name>
<dbReference type="AlphaFoldDB" id="A0A9Q3FWA3"/>
<evidence type="ECO:0000256" key="1">
    <source>
        <dbReference type="SAM" id="MobiDB-lite"/>
    </source>
</evidence>
<dbReference type="Proteomes" id="UP000765509">
    <property type="component" value="Unassembled WGS sequence"/>
</dbReference>
<evidence type="ECO:0000313" key="2">
    <source>
        <dbReference type="EMBL" id="MBW0544727.1"/>
    </source>
</evidence>